<dbReference type="AlphaFoldDB" id="A0A4Y2C298"/>
<accession>A0A4Y2C298</accession>
<evidence type="ECO:0000313" key="2">
    <source>
        <dbReference type="Proteomes" id="UP000499080"/>
    </source>
</evidence>
<dbReference type="OrthoDB" id="6617942at2759"/>
<protein>
    <submittedName>
        <fullName evidence="1">Uncharacterized protein</fullName>
    </submittedName>
</protein>
<comment type="caution">
    <text evidence="1">The sequence shown here is derived from an EMBL/GenBank/DDBJ whole genome shotgun (WGS) entry which is preliminary data.</text>
</comment>
<dbReference type="EMBL" id="BGPR01000141">
    <property type="protein sequence ID" value="GBL98600.1"/>
    <property type="molecule type" value="Genomic_DNA"/>
</dbReference>
<sequence length="212" mass="24625">MNCPEDLANRDPGPLFHSRWLTAANRILRLYTSSSYPSGNLKEIVGFILKPYTPVWFEIKKSKYFTDGSKYVFQAIQSSRYLSDELLQVVDPVMQRNAFFEHPENVLLAMLVDDREHIRELGHRRILKAIVRKKTVRNFVPPKINIQASDYIEIINWNSCVVYPPLMLRDLSEDDIKSLINSDTKAHQRNTKVFLSHAGCEEVRQTCERGLE</sequence>
<gene>
    <name evidence="1" type="ORF">AVEN_19667_1</name>
</gene>
<reference evidence="1 2" key="1">
    <citation type="journal article" date="2019" name="Sci. Rep.">
        <title>Orb-weaving spider Araneus ventricosus genome elucidates the spidroin gene catalogue.</title>
        <authorList>
            <person name="Kono N."/>
            <person name="Nakamura H."/>
            <person name="Ohtoshi R."/>
            <person name="Moran D.A.P."/>
            <person name="Shinohara A."/>
            <person name="Yoshida Y."/>
            <person name="Fujiwara M."/>
            <person name="Mori M."/>
            <person name="Tomita M."/>
            <person name="Arakawa K."/>
        </authorList>
    </citation>
    <scope>NUCLEOTIDE SEQUENCE [LARGE SCALE GENOMIC DNA]</scope>
</reference>
<keyword evidence="2" id="KW-1185">Reference proteome</keyword>
<organism evidence="1 2">
    <name type="scientific">Araneus ventricosus</name>
    <name type="common">Orbweaver spider</name>
    <name type="synonym">Epeira ventricosa</name>
    <dbReference type="NCBI Taxonomy" id="182803"/>
    <lineage>
        <taxon>Eukaryota</taxon>
        <taxon>Metazoa</taxon>
        <taxon>Ecdysozoa</taxon>
        <taxon>Arthropoda</taxon>
        <taxon>Chelicerata</taxon>
        <taxon>Arachnida</taxon>
        <taxon>Araneae</taxon>
        <taxon>Araneomorphae</taxon>
        <taxon>Entelegynae</taxon>
        <taxon>Araneoidea</taxon>
        <taxon>Araneidae</taxon>
        <taxon>Araneus</taxon>
    </lineage>
</organism>
<dbReference type="Proteomes" id="UP000499080">
    <property type="component" value="Unassembled WGS sequence"/>
</dbReference>
<name>A0A4Y2C298_ARAVE</name>
<proteinExistence type="predicted"/>
<dbReference type="PANTHER" id="PTHR46409:SF1">
    <property type="entry name" value="HTH PSQ-TYPE DOMAIN-CONTAINING PROTEIN"/>
    <property type="match status" value="1"/>
</dbReference>
<evidence type="ECO:0000313" key="1">
    <source>
        <dbReference type="EMBL" id="GBL98600.1"/>
    </source>
</evidence>
<dbReference type="PANTHER" id="PTHR46409">
    <property type="entry name" value="HTH PSQ-TYPE DOMAIN-CONTAINING PROTEIN"/>
    <property type="match status" value="1"/>
</dbReference>